<evidence type="ECO:0000313" key="2">
    <source>
        <dbReference type="EMBL" id="KXV79473.1"/>
    </source>
</evidence>
<protein>
    <submittedName>
        <fullName evidence="2">Uncharacterized protein</fullName>
    </submittedName>
</protein>
<organism evidence="2 3">
    <name type="scientific">Acetobacter malorum</name>
    <dbReference type="NCBI Taxonomy" id="178901"/>
    <lineage>
        <taxon>Bacteria</taxon>
        <taxon>Pseudomonadati</taxon>
        <taxon>Pseudomonadota</taxon>
        <taxon>Alphaproteobacteria</taxon>
        <taxon>Acetobacterales</taxon>
        <taxon>Acetobacteraceae</taxon>
        <taxon>Acetobacter</taxon>
    </lineage>
</organism>
<comment type="caution">
    <text evidence="2">The sequence shown here is derived from an EMBL/GenBank/DDBJ whole genome shotgun (WGS) entry which is preliminary data.</text>
</comment>
<feature type="compositionally biased region" description="Polar residues" evidence="1">
    <location>
        <begin position="178"/>
        <end position="210"/>
    </location>
</feature>
<dbReference type="Proteomes" id="UP000075538">
    <property type="component" value="Unassembled WGS sequence"/>
</dbReference>
<feature type="region of interest" description="Disordered" evidence="1">
    <location>
        <begin position="178"/>
        <end position="221"/>
    </location>
</feature>
<dbReference type="PATRIC" id="fig|178901.15.peg.1907"/>
<gene>
    <name evidence="2" type="ORF">AD953_02075</name>
</gene>
<evidence type="ECO:0000256" key="1">
    <source>
        <dbReference type="SAM" id="MobiDB-lite"/>
    </source>
</evidence>
<proteinExistence type="predicted"/>
<dbReference type="EMBL" id="LHZZ01000284">
    <property type="protein sequence ID" value="KXV79473.1"/>
    <property type="molecule type" value="Genomic_DNA"/>
</dbReference>
<reference evidence="2 3" key="1">
    <citation type="submission" date="2015-06" db="EMBL/GenBank/DDBJ databases">
        <title>Improved classification and identification of acetic acid bacteria using matrix-assisted laser desorption/ionization time-of-flight mass spectrometry; Gluconobacter nephelii and Gluconobacter uchimurae are later heterotypic synonyms of Gluconobacter japonicus and Gluconobacter oxydans, respectively.</title>
        <authorList>
            <person name="Li L."/>
            <person name="Cleenwerck I."/>
            <person name="De Vuyst L."/>
            <person name="Vandamme P."/>
        </authorList>
    </citation>
    <scope>NUCLEOTIDE SEQUENCE [LARGE SCALE GENOMIC DNA]</scope>
    <source>
        <strain evidence="2 3">LMG 1604</strain>
    </source>
</reference>
<sequence>MVRYVLKLSWGREGLTADDRADGLVGIDELEPDELAWYYHATLGVTRVKPLRSFQTFCKSLSDNHEEIRWVPRRDGKRELRRVQRARLEPRPPAAARDGQPILLENIVLGRTAAHPRFSSVCEPCSIVLGFTETPTTELGHSGFNMIVTRRDQAARWAERNTQRLQEAARLTVHCVTSGSPTQIPSCQPSSDNEDQNPLPTAPSLPSSQPAEAVTEANQREDQVAEVYKPTQRDFEQLAAFYREMNPRLTDAQVRASVMACGPFWEGPIGPVVEKMRSKLNRNRKATPATMRARPARRRFADPVNDNAFMAFYADAG</sequence>
<evidence type="ECO:0000313" key="3">
    <source>
        <dbReference type="Proteomes" id="UP000075538"/>
    </source>
</evidence>
<accession>A0A149VHT0</accession>
<name>A0A149VHT0_9PROT</name>
<dbReference type="AlphaFoldDB" id="A0A149VHT0"/>